<comment type="caution">
    <text evidence="1">The sequence shown here is derived from an EMBL/GenBank/DDBJ whole genome shotgun (WGS) entry which is preliminary data.</text>
</comment>
<dbReference type="CDD" id="cd00093">
    <property type="entry name" value="HTH_XRE"/>
    <property type="match status" value="1"/>
</dbReference>
<evidence type="ECO:0000313" key="1">
    <source>
        <dbReference type="EMBL" id="MBC5999638.1"/>
    </source>
</evidence>
<dbReference type="RefSeq" id="WP_249287052.1">
    <property type="nucleotide sequence ID" value="NZ_JACRWC010000081.1"/>
</dbReference>
<accession>A0A923NBA7</accession>
<organism evidence="1 2">
    <name type="scientific">Lentihominibacter faecis</name>
    <dbReference type="NCBI Taxonomy" id="2764712"/>
    <lineage>
        <taxon>Bacteria</taxon>
        <taxon>Bacillati</taxon>
        <taxon>Bacillota</taxon>
        <taxon>Clostridia</taxon>
        <taxon>Peptostreptococcales</taxon>
        <taxon>Anaerovoracaceae</taxon>
        <taxon>Lentihominibacter</taxon>
    </lineage>
</organism>
<dbReference type="InterPro" id="IPR001387">
    <property type="entry name" value="Cro/C1-type_HTH"/>
</dbReference>
<dbReference type="SUPFAM" id="SSF47413">
    <property type="entry name" value="lambda repressor-like DNA-binding domains"/>
    <property type="match status" value="1"/>
</dbReference>
<evidence type="ECO:0000313" key="2">
    <source>
        <dbReference type="Proteomes" id="UP000644115"/>
    </source>
</evidence>
<sequence>MKSQEKTSRLEDALTNVRTSQQREQFLKQYTEDGYDRFADYLNEYMAEHDIDLAELLCRSNISRNYVYNIINGDRNPGREKIIALCIGAGMNCSEINRALKIAQEGILYAKDERDARIMIAVNQGNATVTEINLMLEHEGLPILK</sequence>
<name>A0A923NBA7_9FIRM</name>
<dbReference type="InterPro" id="IPR010982">
    <property type="entry name" value="Lambda_DNA-bd_dom_sf"/>
</dbReference>
<proteinExistence type="predicted"/>
<dbReference type="AlphaFoldDB" id="A0A923NBA7"/>
<dbReference type="GO" id="GO:0003677">
    <property type="term" value="F:DNA binding"/>
    <property type="evidence" value="ECO:0007669"/>
    <property type="project" value="InterPro"/>
</dbReference>
<reference evidence="1" key="1">
    <citation type="submission" date="2020-08" db="EMBL/GenBank/DDBJ databases">
        <authorList>
            <person name="Liu C."/>
            <person name="Sun Q."/>
        </authorList>
    </citation>
    <scope>NUCLEOTIDE SEQUENCE</scope>
    <source>
        <strain evidence="1">BX16</strain>
    </source>
</reference>
<gene>
    <name evidence="1" type="ORF">H8876_06460</name>
</gene>
<protein>
    <submittedName>
        <fullName evidence="1">Helix-turn-helix transcriptional regulator</fullName>
    </submittedName>
</protein>
<keyword evidence="2" id="KW-1185">Reference proteome</keyword>
<dbReference type="Gene3D" id="1.10.260.40">
    <property type="entry name" value="lambda repressor-like DNA-binding domains"/>
    <property type="match status" value="1"/>
</dbReference>
<dbReference type="EMBL" id="JACRWC010000081">
    <property type="protein sequence ID" value="MBC5999638.1"/>
    <property type="molecule type" value="Genomic_DNA"/>
</dbReference>
<dbReference type="Proteomes" id="UP000644115">
    <property type="component" value="Unassembled WGS sequence"/>
</dbReference>